<comment type="subunit">
    <text evidence="1 10">Homodimer.</text>
</comment>
<dbReference type="GO" id="GO:0004831">
    <property type="term" value="F:tyrosine-tRNA ligase activity"/>
    <property type="evidence" value="ECO:0007669"/>
    <property type="project" value="UniProtKB-UniRule"/>
</dbReference>
<evidence type="ECO:0000256" key="3">
    <source>
        <dbReference type="ARBA" id="ARBA00022598"/>
    </source>
</evidence>
<comment type="catalytic activity">
    <reaction evidence="9 10">
        <text>tRNA(Tyr) + L-tyrosine + ATP = L-tyrosyl-tRNA(Tyr) + AMP + diphosphate + H(+)</text>
        <dbReference type="Rhea" id="RHEA:10220"/>
        <dbReference type="Rhea" id="RHEA-COMP:9706"/>
        <dbReference type="Rhea" id="RHEA-COMP:9707"/>
        <dbReference type="ChEBI" id="CHEBI:15378"/>
        <dbReference type="ChEBI" id="CHEBI:30616"/>
        <dbReference type="ChEBI" id="CHEBI:33019"/>
        <dbReference type="ChEBI" id="CHEBI:58315"/>
        <dbReference type="ChEBI" id="CHEBI:78442"/>
        <dbReference type="ChEBI" id="CHEBI:78536"/>
        <dbReference type="ChEBI" id="CHEBI:456215"/>
        <dbReference type="EC" id="6.1.1.1"/>
    </reaction>
</comment>
<dbReference type="PROSITE" id="PS50889">
    <property type="entry name" value="S4"/>
    <property type="match status" value="1"/>
</dbReference>
<sequence>MRLEDHLKVIKFNTVDLLPEEELVEKLKTGRPLRIKYGADPSRPDLHLGHYVCLKKLKDLQDLGHHIIFIVGDFTAMIGDPSGRSKTRPRLSREEVQENSRTYFEQVFKVLDPEKTEIRYNSEWLSKLTAIDIIELSATYTVSRMLERDDFRERFKNNVPISIHEFLYPLFQAYDSVAIKADIEVGGTDQKFNFLVGREVQKAYGLEPQVILTVPILEGTDGKLKMSKSYDNYIGLTEPPSEMFGKVMSIPDELVLKYYRLVLYYDDQQMKEVEKKMRENPRECKADLAEKIVEIFWGNSEAKRAREEFDRVFKLREVPDEIPEFRIPQDGMPILEILAQSGIVSSKSEVRRLVAQRAVKIGNRVVESEFEVVKPDGNIVIKVGKRKFLRVLPLT</sequence>
<dbReference type="InterPro" id="IPR024088">
    <property type="entry name" value="Tyr-tRNA-ligase_bac-type"/>
</dbReference>
<dbReference type="Pfam" id="PF00579">
    <property type="entry name" value="tRNA-synt_1b"/>
    <property type="match status" value="1"/>
</dbReference>
<organism evidence="13">
    <name type="scientific">candidate division WOR-3 bacterium</name>
    <dbReference type="NCBI Taxonomy" id="2052148"/>
    <lineage>
        <taxon>Bacteria</taxon>
        <taxon>Bacteria division WOR-3</taxon>
    </lineage>
</organism>
<dbReference type="FunFam" id="3.40.50.620:FF:000061">
    <property type="entry name" value="Tyrosine--tRNA ligase"/>
    <property type="match status" value="1"/>
</dbReference>
<feature type="short sequence motif" description="'KMSKS' region" evidence="10">
    <location>
        <begin position="225"/>
        <end position="229"/>
    </location>
</feature>
<keyword evidence="8 10" id="KW-0030">Aminoacyl-tRNA synthetase</keyword>
<dbReference type="Pfam" id="PF22421">
    <property type="entry name" value="SYY_C-terminal"/>
    <property type="match status" value="1"/>
</dbReference>
<evidence type="ECO:0000256" key="5">
    <source>
        <dbReference type="ARBA" id="ARBA00022840"/>
    </source>
</evidence>
<evidence type="ECO:0000256" key="9">
    <source>
        <dbReference type="ARBA" id="ARBA00048248"/>
    </source>
</evidence>
<dbReference type="InterPro" id="IPR002305">
    <property type="entry name" value="aa-tRNA-synth_Ic"/>
</dbReference>
<dbReference type="PRINTS" id="PR01040">
    <property type="entry name" value="TRNASYNTHTYR"/>
</dbReference>
<evidence type="ECO:0000256" key="11">
    <source>
        <dbReference type="PROSITE-ProRule" id="PRU00182"/>
    </source>
</evidence>
<dbReference type="InterPro" id="IPR024108">
    <property type="entry name" value="Tyr-tRNA-ligase_bac_2"/>
</dbReference>
<dbReference type="HAMAP" id="MF_02007">
    <property type="entry name" value="Tyr_tRNA_synth_type2"/>
    <property type="match status" value="1"/>
</dbReference>
<comment type="caution">
    <text evidence="13">The sequence shown here is derived from an EMBL/GenBank/DDBJ whole genome shotgun (WGS) entry which is preliminary data.</text>
</comment>
<evidence type="ECO:0000256" key="7">
    <source>
        <dbReference type="ARBA" id="ARBA00022917"/>
    </source>
</evidence>
<dbReference type="PANTHER" id="PTHR11766">
    <property type="entry name" value="TYROSYL-TRNA SYNTHETASE"/>
    <property type="match status" value="1"/>
</dbReference>
<evidence type="ECO:0000256" key="2">
    <source>
        <dbReference type="ARBA" id="ARBA00022490"/>
    </source>
</evidence>
<keyword evidence="6 11" id="KW-0694">RNA-binding</keyword>
<comment type="function">
    <text evidence="10">Catalyzes the attachment of tyrosine to tRNA(Tyr) in a two-step reaction: tyrosine is first activated by ATP to form Tyr-AMP and then transferred to the acceptor end of tRNA(Tyr).</text>
</comment>
<comment type="similarity">
    <text evidence="10">Belongs to the class-I aminoacyl-tRNA synthetase family. TyrS type 2 subfamily.</text>
</comment>
<evidence type="ECO:0000313" key="13">
    <source>
        <dbReference type="EMBL" id="HGB35714.1"/>
    </source>
</evidence>
<dbReference type="Gene3D" id="3.40.50.620">
    <property type="entry name" value="HUPs"/>
    <property type="match status" value="1"/>
</dbReference>
<dbReference type="InterPro" id="IPR054608">
    <property type="entry name" value="SYY-like_C"/>
</dbReference>
<keyword evidence="3 10" id="KW-0436">Ligase</keyword>
<protein>
    <recommendedName>
        <fullName evidence="10">Tyrosine--tRNA ligase</fullName>
        <ecNumber evidence="10">6.1.1.1</ecNumber>
    </recommendedName>
    <alternativeName>
        <fullName evidence="10">Tyrosyl-tRNA synthetase</fullName>
        <shortName evidence="10">TyrRS</shortName>
    </alternativeName>
</protein>
<dbReference type="Gene3D" id="3.10.290.10">
    <property type="entry name" value="RNA-binding S4 domain"/>
    <property type="match status" value="1"/>
</dbReference>
<dbReference type="GO" id="GO:0005829">
    <property type="term" value="C:cytosol"/>
    <property type="evidence" value="ECO:0007669"/>
    <property type="project" value="TreeGrafter"/>
</dbReference>
<dbReference type="InterPro" id="IPR002307">
    <property type="entry name" value="Tyr-tRNA-ligase"/>
</dbReference>
<gene>
    <name evidence="10" type="primary">tyrS</name>
    <name evidence="13" type="ORF">ENV38_02260</name>
</gene>
<keyword evidence="7 10" id="KW-0648">Protein biosynthesis</keyword>
<evidence type="ECO:0000256" key="4">
    <source>
        <dbReference type="ARBA" id="ARBA00022741"/>
    </source>
</evidence>
<evidence type="ECO:0000256" key="6">
    <source>
        <dbReference type="ARBA" id="ARBA00022884"/>
    </source>
</evidence>
<dbReference type="SUPFAM" id="SSF52374">
    <property type="entry name" value="Nucleotidylyl transferase"/>
    <property type="match status" value="1"/>
</dbReference>
<dbReference type="InterPro" id="IPR036986">
    <property type="entry name" value="S4_RNA-bd_sf"/>
</dbReference>
<dbReference type="SUPFAM" id="SSF55174">
    <property type="entry name" value="Alpha-L RNA-binding motif"/>
    <property type="match status" value="1"/>
</dbReference>
<evidence type="ECO:0000256" key="1">
    <source>
        <dbReference type="ARBA" id="ARBA00011738"/>
    </source>
</evidence>
<dbReference type="EC" id="6.1.1.1" evidence="10"/>
<dbReference type="CDD" id="cd00165">
    <property type="entry name" value="S4"/>
    <property type="match status" value="1"/>
</dbReference>
<evidence type="ECO:0000259" key="12">
    <source>
        <dbReference type="Pfam" id="PF22421"/>
    </source>
</evidence>
<evidence type="ECO:0000256" key="10">
    <source>
        <dbReference type="HAMAP-Rule" id="MF_02007"/>
    </source>
</evidence>
<proteinExistence type="inferred from homology"/>
<reference evidence="13" key="1">
    <citation type="journal article" date="2020" name="mSystems">
        <title>Genome- and Community-Level Interaction Insights into Carbon Utilization and Element Cycling Functions of Hydrothermarchaeota in Hydrothermal Sediment.</title>
        <authorList>
            <person name="Zhou Z."/>
            <person name="Liu Y."/>
            <person name="Xu W."/>
            <person name="Pan J."/>
            <person name="Luo Z.H."/>
            <person name="Li M."/>
        </authorList>
    </citation>
    <scope>NUCLEOTIDE SEQUENCE [LARGE SCALE GENOMIC DNA]</scope>
    <source>
        <strain evidence="13">SpSt-754</strain>
    </source>
</reference>
<dbReference type="NCBIfam" id="TIGR00234">
    <property type="entry name" value="tyrS"/>
    <property type="match status" value="1"/>
</dbReference>
<dbReference type="GO" id="GO:0006437">
    <property type="term" value="P:tyrosyl-tRNA aminoacylation"/>
    <property type="evidence" value="ECO:0007669"/>
    <property type="project" value="UniProtKB-UniRule"/>
</dbReference>
<dbReference type="AlphaFoldDB" id="A0A7V3NUX8"/>
<keyword evidence="5 10" id="KW-0067">ATP-binding</keyword>
<accession>A0A7V3NUX8</accession>
<dbReference type="GO" id="GO:0003723">
    <property type="term" value="F:RNA binding"/>
    <property type="evidence" value="ECO:0007669"/>
    <property type="project" value="UniProtKB-KW"/>
</dbReference>
<dbReference type="EMBL" id="DTGD01000086">
    <property type="protein sequence ID" value="HGB35714.1"/>
    <property type="molecule type" value="Genomic_DNA"/>
</dbReference>
<name>A0A7V3NUX8_UNCW3</name>
<feature type="domain" description="Tyrosine--tRNA ligase SYY-like C-terminal" evidence="12">
    <location>
        <begin position="317"/>
        <end position="389"/>
    </location>
</feature>
<dbReference type="PANTHER" id="PTHR11766:SF1">
    <property type="entry name" value="TYROSINE--TRNA LIGASE"/>
    <property type="match status" value="1"/>
</dbReference>
<dbReference type="InterPro" id="IPR014729">
    <property type="entry name" value="Rossmann-like_a/b/a_fold"/>
</dbReference>
<dbReference type="GO" id="GO:0005524">
    <property type="term" value="F:ATP binding"/>
    <property type="evidence" value="ECO:0007669"/>
    <property type="project" value="UniProtKB-UniRule"/>
</dbReference>
<evidence type="ECO:0000256" key="8">
    <source>
        <dbReference type="ARBA" id="ARBA00023146"/>
    </source>
</evidence>
<dbReference type="Gene3D" id="1.10.240.10">
    <property type="entry name" value="Tyrosyl-Transfer RNA Synthetase"/>
    <property type="match status" value="1"/>
</dbReference>
<keyword evidence="2 10" id="KW-0963">Cytoplasm</keyword>
<feature type="binding site" evidence="10">
    <location>
        <position position="228"/>
    </location>
    <ligand>
        <name>ATP</name>
        <dbReference type="ChEBI" id="CHEBI:30616"/>
    </ligand>
</feature>
<feature type="short sequence motif" description="'HIGH' region" evidence="10">
    <location>
        <begin position="41"/>
        <end position="50"/>
    </location>
</feature>
<keyword evidence="4 10" id="KW-0547">Nucleotide-binding</keyword>
<dbReference type="CDD" id="cd00805">
    <property type="entry name" value="TyrRS_core"/>
    <property type="match status" value="1"/>
</dbReference>
<comment type="subcellular location">
    <subcellularLocation>
        <location evidence="10">Cytoplasm</location>
    </subcellularLocation>
</comment>